<name>A0A5A7Q0K4_STRAF</name>
<proteinExistence type="predicted"/>
<keyword evidence="2" id="KW-1185">Reference proteome</keyword>
<accession>A0A5A7Q0K4</accession>
<keyword evidence="1" id="KW-0489">Methyltransferase</keyword>
<evidence type="ECO:0000313" key="2">
    <source>
        <dbReference type="Proteomes" id="UP000325081"/>
    </source>
</evidence>
<reference evidence="2" key="1">
    <citation type="journal article" date="2019" name="Curr. Biol.">
        <title>Genome Sequence of Striga asiatica Provides Insight into the Evolution of Plant Parasitism.</title>
        <authorList>
            <person name="Yoshida S."/>
            <person name="Kim S."/>
            <person name="Wafula E.K."/>
            <person name="Tanskanen J."/>
            <person name="Kim Y.M."/>
            <person name="Honaas L."/>
            <person name="Yang Z."/>
            <person name="Spallek T."/>
            <person name="Conn C.E."/>
            <person name="Ichihashi Y."/>
            <person name="Cheong K."/>
            <person name="Cui S."/>
            <person name="Der J.P."/>
            <person name="Gundlach H."/>
            <person name="Jiao Y."/>
            <person name="Hori C."/>
            <person name="Ishida J.K."/>
            <person name="Kasahara H."/>
            <person name="Kiba T."/>
            <person name="Kim M.S."/>
            <person name="Koo N."/>
            <person name="Laohavisit A."/>
            <person name="Lee Y.H."/>
            <person name="Lumba S."/>
            <person name="McCourt P."/>
            <person name="Mortimer J.C."/>
            <person name="Mutuku J.M."/>
            <person name="Nomura T."/>
            <person name="Sasaki-Sekimoto Y."/>
            <person name="Seto Y."/>
            <person name="Wang Y."/>
            <person name="Wakatake T."/>
            <person name="Sakakibara H."/>
            <person name="Demura T."/>
            <person name="Yamaguchi S."/>
            <person name="Yoneyama K."/>
            <person name="Manabe R.I."/>
            <person name="Nelson D.C."/>
            <person name="Schulman A.H."/>
            <person name="Timko M.P."/>
            <person name="dePamphilis C.W."/>
            <person name="Choi D."/>
            <person name="Shirasu K."/>
        </authorList>
    </citation>
    <scope>NUCLEOTIDE SEQUENCE [LARGE SCALE GENOMIC DNA]</scope>
    <source>
        <strain evidence="2">cv. UVA1</strain>
    </source>
</reference>
<dbReference type="OrthoDB" id="5376140at2759"/>
<sequence length="183" mass="20367">MPHHLRPSRYNGGLERTLKSLSSSTISDPHLCGNFIPDSSPSAATRTRTLHLHWHQMVKIELKFSRWCTRALHLLFGRQAYGAPRLFVDHIRSLLNSAPLKTLVVSLLSISLARITSYQLRLDWIVTSTLQSSAKIPMVGNAVAVHIARALRYSLALAIRGLSGESPLLTLPDEYPIVKDLPS</sequence>
<dbReference type="AlphaFoldDB" id="A0A5A7Q0K4"/>
<gene>
    <name evidence="1" type="ORF">STAS_15168</name>
</gene>
<keyword evidence="1" id="KW-0808">Transferase</keyword>
<feature type="non-terminal residue" evidence="1">
    <location>
        <position position="183"/>
    </location>
</feature>
<dbReference type="GO" id="GO:0032259">
    <property type="term" value="P:methylation"/>
    <property type="evidence" value="ECO:0007669"/>
    <property type="project" value="UniProtKB-KW"/>
</dbReference>
<dbReference type="EMBL" id="BKCP01005516">
    <property type="protein sequence ID" value="GER38640.1"/>
    <property type="molecule type" value="Genomic_DNA"/>
</dbReference>
<evidence type="ECO:0000313" key="1">
    <source>
        <dbReference type="EMBL" id="GER38640.1"/>
    </source>
</evidence>
<dbReference type="Proteomes" id="UP000325081">
    <property type="component" value="Unassembled WGS sequence"/>
</dbReference>
<comment type="caution">
    <text evidence="1">The sequence shown here is derived from an EMBL/GenBank/DDBJ whole genome shotgun (WGS) entry which is preliminary data.</text>
</comment>
<dbReference type="GO" id="GO:0008168">
    <property type="term" value="F:methyltransferase activity"/>
    <property type="evidence" value="ECO:0007669"/>
    <property type="project" value="UniProtKB-KW"/>
</dbReference>
<organism evidence="1 2">
    <name type="scientific">Striga asiatica</name>
    <name type="common">Asiatic witchweed</name>
    <name type="synonym">Buchnera asiatica</name>
    <dbReference type="NCBI Taxonomy" id="4170"/>
    <lineage>
        <taxon>Eukaryota</taxon>
        <taxon>Viridiplantae</taxon>
        <taxon>Streptophyta</taxon>
        <taxon>Embryophyta</taxon>
        <taxon>Tracheophyta</taxon>
        <taxon>Spermatophyta</taxon>
        <taxon>Magnoliopsida</taxon>
        <taxon>eudicotyledons</taxon>
        <taxon>Gunneridae</taxon>
        <taxon>Pentapetalae</taxon>
        <taxon>asterids</taxon>
        <taxon>lamiids</taxon>
        <taxon>Lamiales</taxon>
        <taxon>Orobanchaceae</taxon>
        <taxon>Buchnereae</taxon>
        <taxon>Striga</taxon>
    </lineage>
</organism>
<protein>
    <submittedName>
        <fullName evidence="1">Cytosine-specific methyltransferase</fullName>
    </submittedName>
</protein>